<keyword evidence="2" id="KW-1185">Reference proteome</keyword>
<evidence type="ECO:0000313" key="2">
    <source>
        <dbReference type="Proteomes" id="UP001497472"/>
    </source>
</evidence>
<accession>A0AAV1K3J8</accession>
<dbReference type="EMBL" id="CAVLEF010000280">
    <property type="protein sequence ID" value="CAK1555204.1"/>
    <property type="molecule type" value="Genomic_DNA"/>
</dbReference>
<comment type="caution">
    <text evidence="1">The sequence shown here is derived from an EMBL/GenBank/DDBJ whole genome shotgun (WGS) entry which is preliminary data.</text>
</comment>
<dbReference type="Proteomes" id="UP001497472">
    <property type="component" value="Unassembled WGS sequence"/>
</dbReference>
<organism evidence="1 2">
    <name type="scientific">Leptosia nina</name>
    <dbReference type="NCBI Taxonomy" id="320188"/>
    <lineage>
        <taxon>Eukaryota</taxon>
        <taxon>Metazoa</taxon>
        <taxon>Ecdysozoa</taxon>
        <taxon>Arthropoda</taxon>
        <taxon>Hexapoda</taxon>
        <taxon>Insecta</taxon>
        <taxon>Pterygota</taxon>
        <taxon>Neoptera</taxon>
        <taxon>Endopterygota</taxon>
        <taxon>Lepidoptera</taxon>
        <taxon>Glossata</taxon>
        <taxon>Ditrysia</taxon>
        <taxon>Papilionoidea</taxon>
        <taxon>Pieridae</taxon>
        <taxon>Pierinae</taxon>
        <taxon>Leptosia</taxon>
    </lineage>
</organism>
<dbReference type="AlphaFoldDB" id="A0AAV1K3J8"/>
<reference evidence="1 2" key="1">
    <citation type="submission" date="2023-11" db="EMBL/GenBank/DDBJ databases">
        <authorList>
            <person name="Okamura Y."/>
        </authorList>
    </citation>
    <scope>NUCLEOTIDE SEQUENCE [LARGE SCALE GENOMIC DNA]</scope>
</reference>
<evidence type="ECO:0000313" key="1">
    <source>
        <dbReference type="EMBL" id="CAK1555204.1"/>
    </source>
</evidence>
<proteinExistence type="predicted"/>
<name>A0AAV1K3J8_9NEOP</name>
<protein>
    <submittedName>
        <fullName evidence="1">Uncharacterized protein</fullName>
    </submittedName>
</protein>
<gene>
    <name evidence="1" type="ORF">LNINA_LOCUS14039</name>
</gene>
<sequence length="78" mass="8600">MLFPHYLANSTGTLPLPSLTEISGLPRVFEVAVGLFITGFVRESTLHLFSAPGGSTKHCLKERPIISFALRHFKAIMM</sequence>